<keyword evidence="3" id="KW-1185">Reference proteome</keyword>
<dbReference type="Proteomes" id="UP001515683">
    <property type="component" value="Unassembled WGS sequence"/>
</dbReference>
<evidence type="ECO:0000313" key="2">
    <source>
        <dbReference type="EMBL" id="NIF22090.1"/>
    </source>
</evidence>
<dbReference type="Pfam" id="PF15655">
    <property type="entry name" value="Imm-NTF2"/>
    <property type="match status" value="1"/>
</dbReference>
<name>A0ABX0RFS8_9GAMM</name>
<evidence type="ECO:0000259" key="1">
    <source>
        <dbReference type="Pfam" id="PF15655"/>
    </source>
</evidence>
<evidence type="ECO:0000313" key="3">
    <source>
        <dbReference type="Proteomes" id="UP001515683"/>
    </source>
</evidence>
<feature type="domain" description="NTF2 fold immunity protein" evidence="1">
    <location>
        <begin position="3"/>
        <end position="126"/>
    </location>
</feature>
<gene>
    <name evidence="2" type="ORF">F3J40_10820</name>
</gene>
<organism evidence="2 3">
    <name type="scientific">Candidatus Pantoea multigeneris</name>
    <dbReference type="NCBI Taxonomy" id="2608357"/>
    <lineage>
        <taxon>Bacteria</taxon>
        <taxon>Pseudomonadati</taxon>
        <taxon>Pseudomonadota</taxon>
        <taxon>Gammaproteobacteria</taxon>
        <taxon>Enterobacterales</taxon>
        <taxon>Erwiniaceae</taxon>
        <taxon>Pantoea</taxon>
    </lineage>
</organism>
<sequence length="129" mass="15673">MNAKEILICFIEDMGEWENSFREAFMENPAIDKQPYSCQLDEIFNKWCTKKERKYGRQVSMQVSFPPDYDIENDEITSEDISAKKTLIQVKKNTGFKNEYRYTLIYKEDRWQIDKKEWLDEGKWKRAYL</sequence>
<proteinExistence type="predicted"/>
<protein>
    <recommendedName>
        <fullName evidence="1">NTF2 fold immunity protein domain-containing protein</fullName>
    </recommendedName>
</protein>
<dbReference type="EMBL" id="VWXF01000004">
    <property type="protein sequence ID" value="NIF22090.1"/>
    <property type="molecule type" value="Genomic_DNA"/>
</dbReference>
<dbReference type="InterPro" id="IPR028049">
    <property type="entry name" value="Imm-NTF2"/>
</dbReference>
<dbReference type="RefSeq" id="WP_167014495.1">
    <property type="nucleotide sequence ID" value="NZ_VWXF01000004.1"/>
</dbReference>
<comment type="caution">
    <text evidence="2">The sequence shown here is derived from an EMBL/GenBank/DDBJ whole genome shotgun (WGS) entry which is preliminary data.</text>
</comment>
<accession>A0ABX0RFS8</accession>
<reference evidence="2 3" key="1">
    <citation type="journal article" date="2019" name="bioRxiv">
        <title>Bacteria contribute to plant secondary compound degradation in a generalist herbivore system.</title>
        <authorList>
            <person name="Francoeur C.B."/>
            <person name="Khadempour L."/>
            <person name="Moreira-Soto R.D."/>
            <person name="Gotting K."/>
            <person name="Book A.J."/>
            <person name="Pinto-Tomas A.A."/>
            <person name="Keefover-Ring K."/>
            <person name="Currie C.R."/>
        </authorList>
    </citation>
    <scope>NUCLEOTIDE SEQUENCE [LARGE SCALE GENOMIC DNA]</scope>
    <source>
        <strain evidence="2">Acro-835</strain>
    </source>
</reference>